<evidence type="ECO:0000256" key="1">
    <source>
        <dbReference type="SAM" id="MobiDB-lite"/>
    </source>
</evidence>
<protein>
    <submittedName>
        <fullName evidence="2">Uncharacterized protein</fullName>
    </submittedName>
</protein>
<proteinExistence type="predicted"/>
<feature type="region of interest" description="Disordered" evidence="1">
    <location>
        <begin position="54"/>
        <end position="76"/>
    </location>
</feature>
<gene>
    <name evidence="2" type="ORF">BDCG_00520</name>
</gene>
<dbReference type="EMBL" id="EQ999973">
    <property type="protein sequence ID" value="EEQ83716.2"/>
    <property type="molecule type" value="Genomic_DNA"/>
</dbReference>
<organism evidence="2 3">
    <name type="scientific">Ajellomyces dermatitidis (strain ER-3 / ATCC MYA-2586)</name>
    <name type="common">Blastomyces dermatitidis</name>
    <dbReference type="NCBI Taxonomy" id="559297"/>
    <lineage>
        <taxon>Eukaryota</taxon>
        <taxon>Fungi</taxon>
        <taxon>Dikarya</taxon>
        <taxon>Ascomycota</taxon>
        <taxon>Pezizomycotina</taxon>
        <taxon>Eurotiomycetes</taxon>
        <taxon>Eurotiomycetidae</taxon>
        <taxon>Onygenales</taxon>
        <taxon>Ajellomycetaceae</taxon>
        <taxon>Blastomyces</taxon>
    </lineage>
</organism>
<feature type="region of interest" description="Disordered" evidence="1">
    <location>
        <begin position="1"/>
        <end position="42"/>
    </location>
</feature>
<feature type="compositionally biased region" description="Acidic residues" evidence="1">
    <location>
        <begin position="54"/>
        <end position="64"/>
    </location>
</feature>
<feature type="compositionally biased region" description="Basic and acidic residues" evidence="1">
    <location>
        <begin position="18"/>
        <end position="32"/>
    </location>
</feature>
<dbReference type="RefSeq" id="XP_045271846.1">
    <property type="nucleotide sequence ID" value="XM_045416030.1"/>
</dbReference>
<name>A0ABP2EKL4_AJEDR</name>
<keyword evidence="3" id="KW-1185">Reference proteome</keyword>
<accession>A0ABP2EKL4</accession>
<feature type="compositionally biased region" description="Basic and acidic residues" evidence="1">
    <location>
        <begin position="65"/>
        <end position="75"/>
    </location>
</feature>
<dbReference type="GeneID" id="69023269"/>
<feature type="compositionally biased region" description="Acidic residues" evidence="1">
    <location>
        <begin position="33"/>
        <end position="42"/>
    </location>
</feature>
<reference evidence="3" key="1">
    <citation type="journal article" date="2015" name="PLoS Genet.">
        <title>The dynamic genome and transcriptome of the human fungal pathogen Blastomyces and close relative Emmonsia.</title>
        <authorList>
            <person name="Munoz J.F."/>
            <person name="Gauthier G.M."/>
            <person name="Desjardins C.A."/>
            <person name="Gallo J.E."/>
            <person name="Holder J."/>
            <person name="Sullivan T.D."/>
            <person name="Marty A.J."/>
            <person name="Carmen J.C."/>
            <person name="Chen Z."/>
            <person name="Ding L."/>
            <person name="Gujja S."/>
            <person name="Magrini V."/>
            <person name="Misas E."/>
            <person name="Mitreva M."/>
            <person name="Priest M."/>
            <person name="Saif S."/>
            <person name="Whiston E.A."/>
            <person name="Young S."/>
            <person name="Zeng Q."/>
            <person name="Goldman W.E."/>
            <person name="Mardis E.R."/>
            <person name="Taylor J.W."/>
            <person name="McEwen J.G."/>
            <person name="Clay O.K."/>
            <person name="Klein B.S."/>
            <person name="Cuomo C.A."/>
        </authorList>
    </citation>
    <scope>NUCLEOTIDE SEQUENCE [LARGE SCALE GENOMIC DNA]</scope>
    <source>
        <strain evidence="3">ER-3 / ATCC MYA-2586</strain>
    </source>
</reference>
<dbReference type="Proteomes" id="UP000002039">
    <property type="component" value="Unassembled WGS sequence"/>
</dbReference>
<evidence type="ECO:0000313" key="3">
    <source>
        <dbReference type="Proteomes" id="UP000002039"/>
    </source>
</evidence>
<evidence type="ECO:0000313" key="2">
    <source>
        <dbReference type="EMBL" id="EEQ83716.2"/>
    </source>
</evidence>
<sequence>MAIGRPVEGTVSLGWMNDYEKEDERSEKAEKMTDEEEGEGEWTLVVDDEVEVEVEVEDGDGDGDGDGRREKEKRQGKAGGMLVYRLLIARIGKTERALETDQTNNHACARGLSPPKVPKVACYTLFPWPACLPIVTCIPAYLHTCMLFLLDREVSIILPII</sequence>